<protein>
    <submittedName>
        <fullName evidence="1">Myb/sant-like dna-binding domain</fullName>
    </submittedName>
</protein>
<evidence type="ECO:0000313" key="2">
    <source>
        <dbReference type="Proteomes" id="UP001056778"/>
    </source>
</evidence>
<gene>
    <name evidence="1" type="ORF">MML48_1g19442</name>
</gene>
<accession>A0ACB9TYH3</accession>
<keyword evidence="2" id="KW-1185">Reference proteome</keyword>
<comment type="caution">
    <text evidence="1">The sequence shown here is derived from an EMBL/GenBank/DDBJ whole genome shotgun (WGS) entry which is preliminary data.</text>
</comment>
<name>A0ACB9TYH3_HOLOL</name>
<sequence length="239" mass="28008">MDEQGNVLILKDYIIVNNKLIPRRDHEHSSELATASVNEEEQGEGEDLEIEQENTDNTNFVWNEQSILFFLSEYEKEIQNFRNPKMKKKHVWNKIAERMIEGGCAVDAAVLDQKLRNMKSTFNKIKDNNKTSSTGRGRINWPYYERMNQIFQWDKTVNLPAVVSTLDVSPSTSRSKTPESLENTPQSQSKRNLDSFRKRQLEIEQERLEELKKVRRAIEVSNELAKEKIRLMEKYLGNK</sequence>
<organism evidence="1 2">
    <name type="scientific">Holotrichia oblita</name>
    <name type="common">Chafer beetle</name>
    <dbReference type="NCBI Taxonomy" id="644536"/>
    <lineage>
        <taxon>Eukaryota</taxon>
        <taxon>Metazoa</taxon>
        <taxon>Ecdysozoa</taxon>
        <taxon>Arthropoda</taxon>
        <taxon>Hexapoda</taxon>
        <taxon>Insecta</taxon>
        <taxon>Pterygota</taxon>
        <taxon>Neoptera</taxon>
        <taxon>Endopterygota</taxon>
        <taxon>Coleoptera</taxon>
        <taxon>Polyphaga</taxon>
        <taxon>Scarabaeiformia</taxon>
        <taxon>Scarabaeidae</taxon>
        <taxon>Melolonthinae</taxon>
        <taxon>Holotrichia</taxon>
    </lineage>
</organism>
<evidence type="ECO:0000313" key="1">
    <source>
        <dbReference type="EMBL" id="KAI4471952.1"/>
    </source>
</evidence>
<dbReference type="EMBL" id="CM043015">
    <property type="protein sequence ID" value="KAI4471952.1"/>
    <property type="molecule type" value="Genomic_DNA"/>
</dbReference>
<dbReference type="Proteomes" id="UP001056778">
    <property type="component" value="Chromosome 1"/>
</dbReference>
<reference evidence="1" key="1">
    <citation type="submission" date="2022-04" db="EMBL/GenBank/DDBJ databases">
        <title>Chromosome-scale genome assembly of Holotrichia oblita Faldermann.</title>
        <authorList>
            <person name="Rongchong L."/>
        </authorList>
    </citation>
    <scope>NUCLEOTIDE SEQUENCE</scope>
    <source>
        <strain evidence="1">81SQS9</strain>
    </source>
</reference>
<proteinExistence type="predicted"/>